<dbReference type="InterPro" id="IPR051917">
    <property type="entry name" value="Transposase-Integrase"/>
</dbReference>
<dbReference type="InterPro" id="IPR036390">
    <property type="entry name" value="WH_DNA-bd_sf"/>
</dbReference>
<evidence type="ECO:0000259" key="3">
    <source>
        <dbReference type="Pfam" id="PF13936"/>
    </source>
</evidence>
<gene>
    <name evidence="4" type="ORF">EV192_104226</name>
</gene>
<dbReference type="Gene3D" id="1.10.10.10">
    <property type="entry name" value="Winged helix-like DNA-binding domain superfamily/Winged helix DNA-binding domain"/>
    <property type="match status" value="1"/>
</dbReference>
<dbReference type="PANTHER" id="PTHR10948:SF23">
    <property type="entry name" value="TRANSPOSASE INSI FOR INSERTION SEQUENCE ELEMENT IS30A-RELATED"/>
    <property type="match status" value="1"/>
</dbReference>
<keyword evidence="5" id="KW-1185">Reference proteome</keyword>
<dbReference type="InterPro" id="IPR025246">
    <property type="entry name" value="IS30-like_HTH"/>
</dbReference>
<dbReference type="InterPro" id="IPR036388">
    <property type="entry name" value="WH-like_DNA-bd_sf"/>
</dbReference>
<dbReference type="Proteomes" id="UP000295680">
    <property type="component" value="Unassembled WGS sequence"/>
</dbReference>
<evidence type="ECO:0000313" key="5">
    <source>
        <dbReference type="Proteomes" id="UP000295680"/>
    </source>
</evidence>
<feature type="domain" description="Transposase IS30-like HTH" evidence="3">
    <location>
        <begin position="5"/>
        <end position="45"/>
    </location>
</feature>
<dbReference type="GO" id="GO:0004803">
    <property type="term" value="F:transposase activity"/>
    <property type="evidence" value="ECO:0007669"/>
    <property type="project" value="TreeGrafter"/>
</dbReference>
<dbReference type="RefSeq" id="WP_132117244.1">
    <property type="nucleotide sequence ID" value="NZ_SLWS01000004.1"/>
</dbReference>
<dbReference type="OrthoDB" id="4823987at2"/>
<dbReference type="EMBL" id="SLWS01000004">
    <property type="protein sequence ID" value="TCO59385.1"/>
    <property type="molecule type" value="Genomic_DNA"/>
</dbReference>
<feature type="region of interest" description="Disordered" evidence="1">
    <location>
        <begin position="56"/>
        <end position="82"/>
    </location>
</feature>
<sequence>MPGGRLTREDRQRISAWLADGLGYAEIGRRLGRPTSTISREVARNGAPGDYLADHAQQAAGHRARQRKPARPARPATDQEPTEVVSGFVDRFATLLATTGLPRMTARVFVCLLTADADGLTAADLVRRLQVSPASVSKSVGYLEAMELVVRQPNSNGRRERYRIDDDVWLRAWRADTSAHDEIATAAQQGIEILGADTTAGARLGRMGQFFARLSEQMSSSTLAETVVYDALTVLAALVHASRPLTLGTLATALDWPRDRAAAALDAIARQPAIADPLALRATGPETYTLTTRPDRLSPAQREAIDM</sequence>
<organism evidence="4 5">
    <name type="scientific">Actinocrispum wychmicini</name>
    <dbReference type="NCBI Taxonomy" id="1213861"/>
    <lineage>
        <taxon>Bacteria</taxon>
        <taxon>Bacillati</taxon>
        <taxon>Actinomycetota</taxon>
        <taxon>Actinomycetes</taxon>
        <taxon>Pseudonocardiales</taxon>
        <taxon>Pseudonocardiaceae</taxon>
        <taxon>Actinocrispum</taxon>
    </lineage>
</organism>
<dbReference type="GO" id="GO:0032196">
    <property type="term" value="P:transposition"/>
    <property type="evidence" value="ECO:0007669"/>
    <property type="project" value="TreeGrafter"/>
</dbReference>
<dbReference type="PANTHER" id="PTHR10948">
    <property type="entry name" value="TRANSPOSASE"/>
    <property type="match status" value="1"/>
</dbReference>
<dbReference type="GO" id="GO:0003700">
    <property type="term" value="F:DNA-binding transcription factor activity"/>
    <property type="evidence" value="ECO:0007669"/>
    <property type="project" value="InterPro"/>
</dbReference>
<evidence type="ECO:0000259" key="2">
    <source>
        <dbReference type="Pfam" id="PF12802"/>
    </source>
</evidence>
<feature type="compositionally biased region" description="Basic residues" evidence="1">
    <location>
        <begin position="62"/>
        <end position="71"/>
    </location>
</feature>
<dbReference type="Pfam" id="PF12802">
    <property type="entry name" value="MarR_2"/>
    <property type="match status" value="1"/>
</dbReference>
<name>A0A4R2JZ38_9PSEU</name>
<proteinExistence type="predicted"/>
<dbReference type="GO" id="GO:0005829">
    <property type="term" value="C:cytosol"/>
    <property type="evidence" value="ECO:0007669"/>
    <property type="project" value="TreeGrafter"/>
</dbReference>
<accession>A0A4R2JZ38</accession>
<evidence type="ECO:0000313" key="4">
    <source>
        <dbReference type="EMBL" id="TCO59385.1"/>
    </source>
</evidence>
<dbReference type="Pfam" id="PF13936">
    <property type="entry name" value="HTH_38"/>
    <property type="match status" value="1"/>
</dbReference>
<dbReference type="SUPFAM" id="SSF46785">
    <property type="entry name" value="Winged helix' DNA-binding domain"/>
    <property type="match status" value="1"/>
</dbReference>
<dbReference type="InterPro" id="IPR000835">
    <property type="entry name" value="HTH_MarR-typ"/>
</dbReference>
<reference evidence="4 5" key="1">
    <citation type="submission" date="2019-03" db="EMBL/GenBank/DDBJ databases">
        <title>Genomic Encyclopedia of Type Strains, Phase IV (KMG-IV): sequencing the most valuable type-strain genomes for metagenomic binning, comparative biology and taxonomic classification.</title>
        <authorList>
            <person name="Goeker M."/>
        </authorList>
    </citation>
    <scope>NUCLEOTIDE SEQUENCE [LARGE SCALE GENOMIC DNA]</scope>
    <source>
        <strain evidence="4 5">DSM 45934</strain>
    </source>
</reference>
<comment type="caution">
    <text evidence="4">The sequence shown here is derived from an EMBL/GenBank/DDBJ whole genome shotgun (WGS) entry which is preliminary data.</text>
</comment>
<feature type="domain" description="HTH marR-type" evidence="2">
    <location>
        <begin position="100"/>
        <end position="160"/>
    </location>
</feature>
<protein>
    <submittedName>
        <fullName evidence="4">MarR family protein</fullName>
    </submittedName>
</protein>
<evidence type="ECO:0000256" key="1">
    <source>
        <dbReference type="SAM" id="MobiDB-lite"/>
    </source>
</evidence>
<dbReference type="AlphaFoldDB" id="A0A4R2JZ38"/>